<dbReference type="InterPro" id="IPR029064">
    <property type="entry name" value="Ribosomal_eL30-like_sf"/>
</dbReference>
<dbReference type="SUPFAM" id="SSF55315">
    <property type="entry name" value="L30e-like"/>
    <property type="match status" value="1"/>
</dbReference>
<dbReference type="Gene3D" id="3.30.1330.30">
    <property type="match status" value="1"/>
</dbReference>
<evidence type="ECO:0000256" key="2">
    <source>
        <dbReference type="ARBA" id="ARBA00022603"/>
    </source>
</evidence>
<evidence type="ECO:0000313" key="6">
    <source>
        <dbReference type="EMBL" id="WWV67471.1"/>
    </source>
</evidence>
<dbReference type="Proteomes" id="UP001320603">
    <property type="component" value="Chromosome"/>
</dbReference>
<dbReference type="InterPro" id="IPR051259">
    <property type="entry name" value="rRNA_Methyltransferase"/>
</dbReference>
<organism evidence="6 7">
    <name type="scientific">Parabacteroides absconsus</name>
    <dbReference type="NCBI Taxonomy" id="2951805"/>
    <lineage>
        <taxon>Bacteria</taxon>
        <taxon>Pseudomonadati</taxon>
        <taxon>Bacteroidota</taxon>
        <taxon>Bacteroidia</taxon>
        <taxon>Bacteroidales</taxon>
        <taxon>Tannerellaceae</taxon>
        <taxon>Parabacteroides</taxon>
    </lineage>
</organism>
<dbReference type="CDD" id="cd18109">
    <property type="entry name" value="SpoU-like_RNA-MTase"/>
    <property type="match status" value="1"/>
</dbReference>
<dbReference type="PANTHER" id="PTHR43191:SF2">
    <property type="entry name" value="RRNA METHYLTRANSFERASE 3, MITOCHONDRIAL"/>
    <property type="match status" value="1"/>
</dbReference>
<dbReference type="PANTHER" id="PTHR43191">
    <property type="entry name" value="RRNA METHYLTRANSFERASE 3"/>
    <property type="match status" value="1"/>
</dbReference>
<keyword evidence="7" id="KW-1185">Reference proteome</keyword>
<feature type="domain" description="MRM3-like substrate binding" evidence="5">
    <location>
        <begin position="5"/>
        <end position="85"/>
    </location>
</feature>
<evidence type="ECO:0000256" key="1">
    <source>
        <dbReference type="ARBA" id="ARBA00007228"/>
    </source>
</evidence>
<comment type="similarity">
    <text evidence="1">Belongs to the class IV-like SAM-binding methyltransferase superfamily. RNA methyltransferase TrmH family.</text>
</comment>
<dbReference type="RefSeq" id="WP_251966323.1">
    <property type="nucleotide sequence ID" value="NZ_CP146284.1"/>
</dbReference>
<dbReference type="InterPro" id="IPR001537">
    <property type="entry name" value="SpoU_MeTrfase"/>
</dbReference>
<dbReference type="SUPFAM" id="SSF75217">
    <property type="entry name" value="alpha/beta knot"/>
    <property type="match status" value="1"/>
</dbReference>
<dbReference type="EMBL" id="CP146284">
    <property type="protein sequence ID" value="WWV67471.1"/>
    <property type="molecule type" value="Genomic_DNA"/>
</dbReference>
<accession>A0ABZ2IPA4</accession>
<dbReference type="GO" id="GO:0032259">
    <property type="term" value="P:methylation"/>
    <property type="evidence" value="ECO:0007669"/>
    <property type="project" value="UniProtKB-KW"/>
</dbReference>
<feature type="domain" description="tRNA/rRNA methyltransferase SpoU type" evidence="4">
    <location>
        <begin position="103"/>
        <end position="244"/>
    </location>
</feature>
<protein>
    <submittedName>
        <fullName evidence="6">RNA methyltransferase</fullName>
    </submittedName>
</protein>
<gene>
    <name evidence="6" type="ORF">NEE14_005735</name>
</gene>
<keyword evidence="3" id="KW-0808">Transferase</keyword>
<evidence type="ECO:0000259" key="4">
    <source>
        <dbReference type="Pfam" id="PF00588"/>
    </source>
</evidence>
<keyword evidence="2 6" id="KW-0489">Methyltransferase</keyword>
<reference evidence="6 7" key="1">
    <citation type="submission" date="2024-02" db="EMBL/GenBank/DDBJ databases">
        <title>Whole genome sequencing of Parabacteroides sp. AD58.</title>
        <authorList>
            <person name="Chaplin A.V."/>
            <person name="Pikina A.P."/>
            <person name="Sokolova S.R."/>
            <person name="Korostin D.O."/>
            <person name="Efimov B.A."/>
        </authorList>
    </citation>
    <scope>NUCLEOTIDE SEQUENCE [LARGE SCALE GENOMIC DNA]</scope>
    <source>
        <strain evidence="6 7">AD58</strain>
    </source>
</reference>
<evidence type="ECO:0000256" key="3">
    <source>
        <dbReference type="ARBA" id="ARBA00022679"/>
    </source>
</evidence>
<dbReference type="InterPro" id="IPR029028">
    <property type="entry name" value="Alpha/beta_knot_MTases"/>
</dbReference>
<dbReference type="Gene3D" id="3.40.1280.10">
    <property type="match status" value="1"/>
</dbReference>
<name>A0ABZ2IPA4_9BACT</name>
<dbReference type="Pfam" id="PF22435">
    <property type="entry name" value="MRM3-like_sub_bind"/>
    <property type="match status" value="1"/>
</dbReference>
<sequence>MLSKNKIKYIHSLELKKNRISEGVFVAEGNKLVADMLPYFSCKLLLAKPCWMATQGDISAEELIVADEDDVAKASFLKNPQDVLAVFNMPDWHIEEVSPLKELVLALDGIQDPGNLGTIVRLADWFGIEHIVCSKDTVDVFNPKVVQATMGALAHVKVYYTDLTAYLTNCKEQAVPVYGTFLDGENMYERTLTSQGIVLMGNEGNGIRPEIGELVSERLYIPNYPSYRETAESLNVAIATAVVCAEFRRRERMKLDVK</sequence>
<dbReference type="GO" id="GO:0008168">
    <property type="term" value="F:methyltransferase activity"/>
    <property type="evidence" value="ECO:0007669"/>
    <property type="project" value="UniProtKB-KW"/>
</dbReference>
<dbReference type="InterPro" id="IPR029026">
    <property type="entry name" value="tRNA_m1G_MTases_N"/>
</dbReference>
<evidence type="ECO:0000259" key="5">
    <source>
        <dbReference type="Pfam" id="PF22435"/>
    </source>
</evidence>
<proteinExistence type="inferred from homology"/>
<dbReference type="InterPro" id="IPR053888">
    <property type="entry name" value="MRM3-like_sub_bind"/>
</dbReference>
<evidence type="ECO:0000313" key="7">
    <source>
        <dbReference type="Proteomes" id="UP001320603"/>
    </source>
</evidence>
<dbReference type="Pfam" id="PF00588">
    <property type="entry name" value="SpoU_methylase"/>
    <property type="match status" value="1"/>
</dbReference>